<evidence type="ECO:0000313" key="3">
    <source>
        <dbReference type="Proteomes" id="UP000006061"/>
    </source>
</evidence>
<proteinExistence type="inferred from homology"/>
<evidence type="ECO:0000256" key="1">
    <source>
        <dbReference type="ARBA" id="ARBA00006479"/>
    </source>
</evidence>
<dbReference type="PANTHER" id="PTHR18964">
    <property type="entry name" value="ROK (REPRESSOR, ORF, KINASE) FAMILY"/>
    <property type="match status" value="1"/>
</dbReference>
<organism evidence="2 3">
    <name type="scientific">Acetomicrobium mobile (strain ATCC BAA-54 / DSM 13181 / JCM 12221 / NGA)</name>
    <name type="common">Anaerobaculum mobile</name>
    <dbReference type="NCBI Taxonomy" id="891968"/>
    <lineage>
        <taxon>Bacteria</taxon>
        <taxon>Thermotogati</taxon>
        <taxon>Synergistota</taxon>
        <taxon>Synergistia</taxon>
        <taxon>Synergistales</taxon>
        <taxon>Acetomicrobiaceae</taxon>
        <taxon>Acetomicrobium</taxon>
    </lineage>
</organism>
<keyword evidence="2" id="KW-0418">Kinase</keyword>
<dbReference type="HOGENOM" id="CLU_036604_0_1_0"/>
<dbReference type="STRING" id="891968.Anamo_0236"/>
<dbReference type="Pfam" id="PF00480">
    <property type="entry name" value="ROK"/>
    <property type="match status" value="1"/>
</dbReference>
<dbReference type="KEGG" id="amo:Anamo_0236"/>
<reference evidence="3" key="1">
    <citation type="journal article" date="2013" name="Stand. Genomic Sci.">
        <title>Complete genome sequence of the moderate thermophile Anaerobaculum mobile type strain (NGA(T)).</title>
        <authorList>
            <person name="Mavromatis K."/>
            <person name="Stackebrandt E."/>
            <person name="Held B."/>
            <person name="Lapidus A."/>
            <person name="Nolan M."/>
            <person name="Lucas S."/>
            <person name="Hammon N."/>
            <person name="Deshpande S."/>
            <person name="Cheng J.F."/>
            <person name="Tapia R."/>
            <person name="Goodwin L.A."/>
            <person name="Pitluck S."/>
            <person name="Liolios K."/>
            <person name="Pagani I."/>
            <person name="Ivanova N."/>
            <person name="Mikhailova N."/>
            <person name="Huntemann M."/>
            <person name="Pati A."/>
            <person name="Chen A."/>
            <person name="Palaniappan K."/>
            <person name="Land M."/>
            <person name="Rohde M."/>
            <person name="Spring S."/>
            <person name="Goker M."/>
            <person name="Woyke T."/>
            <person name="Detter J.C."/>
            <person name="Bristow J."/>
            <person name="Eisen J.A."/>
            <person name="Markowitz V."/>
            <person name="Hugenholtz P."/>
            <person name="Klenk H.P."/>
            <person name="Kyrpides N.C."/>
        </authorList>
    </citation>
    <scope>NUCLEOTIDE SEQUENCE</scope>
    <source>
        <strain evidence="3">ATCC BAA-54 / DSM 13181 / NGA</strain>
    </source>
</reference>
<gene>
    <name evidence="2" type="ordered locus">Anamo_0236</name>
</gene>
<dbReference type="InterPro" id="IPR000600">
    <property type="entry name" value="ROK"/>
</dbReference>
<protein>
    <submittedName>
        <fullName evidence="2">Transcriptional regulator/sugar kinase</fullName>
    </submittedName>
</protein>
<keyword evidence="3" id="KW-1185">Reference proteome</keyword>
<dbReference type="eggNOG" id="COG1940">
    <property type="taxonomic scope" value="Bacteria"/>
</dbReference>
<accession>I4BUE0</accession>
<sequence>MDKLAIGIDMGGHYIKAALIEGEKFLRRWEEPTFKTRTVEGVIDQLQGIVKQLQPPGYVLPVGVGVPGFLDMDREHVVLLPNFPGWEGLPLKSMLEDGLKTDVAIENDANCFALGEGLAGLAKGLKNLVAITLGTGIGGGIVLDGKLLKGAHGYAGEPGHMAFGKDEPCGCGCRGHLEAISGTDAMEKRAIRLGLPDDMEVLWPRRKEAAVAEIIRPSLNAIAKAIASIVHLLDPEMIILGGGFSRAEGLLQELKPLVQSYLVPHFRDTFRLEISSLGNDAALLGAASLVQDRSTTAA</sequence>
<dbReference type="SUPFAM" id="SSF53067">
    <property type="entry name" value="Actin-like ATPase domain"/>
    <property type="match status" value="1"/>
</dbReference>
<dbReference type="PROSITE" id="PS01125">
    <property type="entry name" value="ROK"/>
    <property type="match status" value="1"/>
</dbReference>
<dbReference type="EMBL" id="CP003198">
    <property type="protein sequence ID" value="AFM20897.1"/>
    <property type="molecule type" value="Genomic_DNA"/>
</dbReference>
<dbReference type="Proteomes" id="UP000006061">
    <property type="component" value="Chromosome"/>
</dbReference>
<evidence type="ECO:0000313" key="2">
    <source>
        <dbReference type="EMBL" id="AFM20897.1"/>
    </source>
</evidence>
<name>I4BUE0_ACEMN</name>
<dbReference type="AlphaFoldDB" id="I4BUE0"/>
<dbReference type="GO" id="GO:0016301">
    <property type="term" value="F:kinase activity"/>
    <property type="evidence" value="ECO:0007669"/>
    <property type="project" value="UniProtKB-KW"/>
</dbReference>
<dbReference type="InterPro" id="IPR049874">
    <property type="entry name" value="ROK_cs"/>
</dbReference>
<dbReference type="InterPro" id="IPR043129">
    <property type="entry name" value="ATPase_NBD"/>
</dbReference>
<dbReference type="PANTHER" id="PTHR18964:SF149">
    <property type="entry name" value="BIFUNCTIONAL UDP-N-ACETYLGLUCOSAMINE 2-EPIMERASE_N-ACETYLMANNOSAMINE KINASE"/>
    <property type="match status" value="1"/>
</dbReference>
<comment type="similarity">
    <text evidence="1">Belongs to the ROK (NagC/XylR) family.</text>
</comment>
<dbReference type="Gene3D" id="3.30.420.40">
    <property type="match status" value="2"/>
</dbReference>
<keyword evidence="2" id="KW-0808">Transferase</keyword>